<sequence>MRRIFPPGDSQLAKPDVDIKVSRKNFDQVSD</sequence>
<name>A0A1C9I5A0_RHILT</name>
<dbReference type="AlphaFoldDB" id="A0A1C9I5A0"/>
<organism evidence="1">
    <name type="scientific">Rhizobium leguminosarum bv. trifolii</name>
    <dbReference type="NCBI Taxonomy" id="386"/>
    <lineage>
        <taxon>Bacteria</taxon>
        <taxon>Pseudomonadati</taxon>
        <taxon>Pseudomonadota</taxon>
        <taxon>Alphaproteobacteria</taxon>
        <taxon>Hyphomicrobiales</taxon>
        <taxon>Rhizobiaceae</taxon>
        <taxon>Rhizobium/Agrobacterium group</taxon>
        <taxon>Rhizobium</taxon>
    </lineage>
</organism>
<reference evidence="1" key="2">
    <citation type="journal article" date="2016" name="Front. Microbiol.">
        <title>The Regulatory Protein RosR Affects Rhizobium leguminosarum bv. trifolii Protein Profiles, Cell Surface Properties, and Symbiosis with Clover.</title>
        <authorList>
            <person name="Rachwal K."/>
            <person name="Boguszewska A."/>
            <person name="Kopcinska J."/>
            <person name="Karas M."/>
            <person name="Tchorzewski M."/>
            <person name="Janczarek M."/>
        </authorList>
    </citation>
    <scope>NUCLEOTIDE SEQUENCE</scope>
    <source>
        <strain evidence="1">Rt24.2</strain>
    </source>
</reference>
<protein>
    <submittedName>
        <fullName evidence="1">Uncharacterized protein</fullName>
    </submittedName>
</protein>
<accession>A0A1C9I5A0</accession>
<proteinExistence type="predicted"/>
<reference evidence="1" key="1">
    <citation type="journal article" date="2015" name="BMC Genomics">
        <title>Transcriptome profiling of a Rhizobium leguminosarum bv. trifolii rosR mutant reveals the role of the transcriptional regulator RosR in motility, synthesis of cell-surface components, and other cellular processes.</title>
        <authorList>
            <person name="Rachwal K."/>
            <person name="Matczynska E."/>
            <person name="Janczarek M."/>
        </authorList>
    </citation>
    <scope>NUCLEOTIDE SEQUENCE</scope>
    <source>
        <strain evidence="1">Rt24.2</strain>
    </source>
</reference>
<evidence type="ECO:0000313" key="1">
    <source>
        <dbReference type="EMBL" id="AOO94154.1"/>
    </source>
</evidence>
<dbReference type="EMBL" id="KX491790">
    <property type="protein sequence ID" value="AOO94154.1"/>
    <property type="molecule type" value="Genomic_DNA"/>
</dbReference>